<comment type="caution">
    <text evidence="1">The sequence shown here is derived from an EMBL/GenBank/DDBJ whole genome shotgun (WGS) entry which is preliminary data.</text>
</comment>
<evidence type="ECO:0000313" key="1">
    <source>
        <dbReference type="EMBL" id="RVW13612.1"/>
    </source>
</evidence>
<organism evidence="1 2">
    <name type="scientific">Vitis vinifera</name>
    <name type="common">Grape</name>
    <dbReference type="NCBI Taxonomy" id="29760"/>
    <lineage>
        <taxon>Eukaryota</taxon>
        <taxon>Viridiplantae</taxon>
        <taxon>Streptophyta</taxon>
        <taxon>Embryophyta</taxon>
        <taxon>Tracheophyta</taxon>
        <taxon>Spermatophyta</taxon>
        <taxon>Magnoliopsida</taxon>
        <taxon>eudicotyledons</taxon>
        <taxon>Gunneridae</taxon>
        <taxon>Pentapetalae</taxon>
        <taxon>rosids</taxon>
        <taxon>Vitales</taxon>
        <taxon>Vitaceae</taxon>
        <taxon>Viteae</taxon>
        <taxon>Vitis</taxon>
    </lineage>
</organism>
<accession>A0A438BRM1</accession>
<protein>
    <submittedName>
        <fullName evidence="1">Uncharacterized protein</fullName>
    </submittedName>
</protein>
<sequence length="75" mass="8288">MGSQANGYDYEIIYRPGRENSATDALSRKSGSPVLLHLHVPVVTVWDEIKKAYEGDSYVQSLTRLANAQLEGSYA</sequence>
<dbReference type="Proteomes" id="UP000288805">
    <property type="component" value="Unassembled WGS sequence"/>
</dbReference>
<gene>
    <name evidence="1" type="ORF">CK203_088825</name>
</gene>
<name>A0A438BRM1_VITVI</name>
<reference evidence="1 2" key="1">
    <citation type="journal article" date="2018" name="PLoS Genet.">
        <title>Population sequencing reveals clonal diversity and ancestral inbreeding in the grapevine cultivar Chardonnay.</title>
        <authorList>
            <person name="Roach M.J."/>
            <person name="Johnson D.L."/>
            <person name="Bohlmann J."/>
            <person name="van Vuuren H.J."/>
            <person name="Jones S.J."/>
            <person name="Pretorius I.S."/>
            <person name="Schmidt S.A."/>
            <person name="Borneman A.R."/>
        </authorList>
    </citation>
    <scope>NUCLEOTIDE SEQUENCE [LARGE SCALE GENOMIC DNA]</scope>
    <source>
        <strain evidence="2">cv. Chardonnay</strain>
        <tissue evidence="1">Leaf</tissue>
    </source>
</reference>
<proteinExistence type="predicted"/>
<evidence type="ECO:0000313" key="2">
    <source>
        <dbReference type="Proteomes" id="UP000288805"/>
    </source>
</evidence>
<dbReference type="AlphaFoldDB" id="A0A438BRM1"/>
<dbReference type="EMBL" id="QGNW01002648">
    <property type="protein sequence ID" value="RVW13612.1"/>
    <property type="molecule type" value="Genomic_DNA"/>
</dbReference>